<accession>V2XI83</accession>
<sequence length="59" mass="6788">MMLVSKEGYNITYRKCKKKSPCNFLIENARGNAKEKCTVTAIEFLLYQNLVYLISAHSI</sequence>
<name>V2XI83_9FIRM</name>
<protein>
    <submittedName>
        <fullName evidence="1">Uncharacterized protein</fullName>
    </submittedName>
</protein>
<dbReference type="STRING" id="592026.GCWU0000282_002998"/>
<dbReference type="EMBL" id="ACIL03000019">
    <property type="protein sequence ID" value="ESL01879.1"/>
    <property type="molecule type" value="Genomic_DNA"/>
</dbReference>
<reference evidence="1 2" key="1">
    <citation type="submission" date="2013-06" db="EMBL/GenBank/DDBJ databases">
        <authorList>
            <person name="Weinstock G."/>
            <person name="Sodergren E."/>
            <person name="Clifton S."/>
            <person name="Fulton L."/>
            <person name="Fulton B."/>
            <person name="Courtney L."/>
            <person name="Fronick C."/>
            <person name="Harrison M."/>
            <person name="Strong C."/>
            <person name="Farmer C."/>
            <person name="Delahaunty K."/>
            <person name="Markovic C."/>
            <person name="Hall O."/>
            <person name="Minx P."/>
            <person name="Tomlinson C."/>
            <person name="Mitreva M."/>
            <person name="Nelson J."/>
            <person name="Hou S."/>
            <person name="Wollam A."/>
            <person name="Pepin K.H."/>
            <person name="Johnson M."/>
            <person name="Bhonagiri V."/>
            <person name="Nash W.E."/>
            <person name="Warren W."/>
            <person name="Chinwalla A."/>
            <person name="Mardis E.R."/>
            <person name="Wilson R.K."/>
        </authorList>
    </citation>
    <scope>NUCLEOTIDE SEQUENCE [LARGE SCALE GENOMIC DNA]</scope>
    <source>
        <strain evidence="1 2">ATCC 51271</strain>
    </source>
</reference>
<dbReference type="AlphaFoldDB" id="V2XI83"/>
<organism evidence="1 2">
    <name type="scientific">Catonella morbi ATCC 51271</name>
    <dbReference type="NCBI Taxonomy" id="592026"/>
    <lineage>
        <taxon>Bacteria</taxon>
        <taxon>Bacillati</taxon>
        <taxon>Bacillota</taxon>
        <taxon>Clostridia</taxon>
        <taxon>Lachnospirales</taxon>
        <taxon>Lachnospiraceae</taxon>
        <taxon>Catonella</taxon>
    </lineage>
</organism>
<gene>
    <name evidence="1" type="ORF">GCWU0000282_002998</name>
</gene>
<dbReference type="HOGENOM" id="CLU_2951817_0_0_9"/>
<proteinExistence type="predicted"/>
<evidence type="ECO:0000313" key="2">
    <source>
        <dbReference type="Proteomes" id="UP000018227"/>
    </source>
</evidence>
<keyword evidence="2" id="KW-1185">Reference proteome</keyword>
<comment type="caution">
    <text evidence="1">The sequence shown here is derived from an EMBL/GenBank/DDBJ whole genome shotgun (WGS) entry which is preliminary data.</text>
</comment>
<dbReference type="Proteomes" id="UP000018227">
    <property type="component" value="Unassembled WGS sequence"/>
</dbReference>
<evidence type="ECO:0000313" key="1">
    <source>
        <dbReference type="EMBL" id="ESL01879.1"/>
    </source>
</evidence>